<evidence type="ECO:0000313" key="1">
    <source>
        <dbReference type="EMBL" id="MBE1513281.1"/>
    </source>
</evidence>
<name>A0ABR9J3W4_9MICC</name>
<keyword evidence="2" id="KW-1185">Reference proteome</keyword>
<sequence>MSTLYSRFPAVLGHTRDPLLACWFELILVFSAMCKHGAVRQKTIRTGALFSVLVLTNFATTSCGGVEPDDTYDNIEDLRVALDSGGFSCEVLQTQHEFDGYGESMSCAEGHSIIVWDRDLPTGMQDLSEGEIGTTRHLRGENWDVSSSNSALLNDMQETVGGERTSRGFKH</sequence>
<dbReference type="EMBL" id="JADBEE010000001">
    <property type="protein sequence ID" value="MBE1513281.1"/>
    <property type="molecule type" value="Genomic_DNA"/>
</dbReference>
<accession>A0ABR9J3W4</accession>
<comment type="caution">
    <text evidence="1">The sequence shown here is derived from an EMBL/GenBank/DDBJ whole genome shotgun (WGS) entry which is preliminary data.</text>
</comment>
<organism evidence="1 2">
    <name type="scientific">Nesterenkonia halotolerans</name>
    <dbReference type="NCBI Taxonomy" id="225325"/>
    <lineage>
        <taxon>Bacteria</taxon>
        <taxon>Bacillati</taxon>
        <taxon>Actinomycetota</taxon>
        <taxon>Actinomycetes</taxon>
        <taxon>Micrococcales</taxon>
        <taxon>Micrococcaceae</taxon>
        <taxon>Nesterenkonia</taxon>
    </lineage>
</organism>
<proteinExistence type="predicted"/>
<protein>
    <recommendedName>
        <fullName evidence="3">Lipoprotein</fullName>
    </recommendedName>
</protein>
<evidence type="ECO:0000313" key="2">
    <source>
        <dbReference type="Proteomes" id="UP000636579"/>
    </source>
</evidence>
<dbReference type="RefSeq" id="WP_378626051.1">
    <property type="nucleotide sequence ID" value="NZ_JBHTMS010000016.1"/>
</dbReference>
<dbReference type="Proteomes" id="UP000636579">
    <property type="component" value="Unassembled WGS sequence"/>
</dbReference>
<reference evidence="1 2" key="1">
    <citation type="submission" date="2020-10" db="EMBL/GenBank/DDBJ databases">
        <title>Sequencing the genomes of 1000 actinobacteria strains.</title>
        <authorList>
            <person name="Klenk H.-P."/>
        </authorList>
    </citation>
    <scope>NUCLEOTIDE SEQUENCE [LARGE SCALE GENOMIC DNA]</scope>
    <source>
        <strain evidence="1 2">DSM 15474</strain>
    </source>
</reference>
<gene>
    <name evidence="1" type="ORF">H4W26_000036</name>
</gene>
<evidence type="ECO:0008006" key="3">
    <source>
        <dbReference type="Google" id="ProtNLM"/>
    </source>
</evidence>